<dbReference type="EMBL" id="AP021906">
    <property type="protein sequence ID" value="BBP90204.1"/>
    <property type="molecule type" value="Genomic_DNA"/>
</dbReference>
<gene>
    <name evidence="1" type="ORF">BsIDN1_38220</name>
</gene>
<reference evidence="1 2" key="1">
    <citation type="submission" date="2019-12" db="EMBL/GenBank/DDBJ databases">
        <title>Full genome sequence of a Bacillus safensis strain isolated from commercially available natto in Indonesia.</title>
        <authorList>
            <person name="Yoshida M."/>
            <person name="Uomi M."/>
            <person name="Waturangi D."/>
            <person name="Ekaputri J.J."/>
            <person name="Setiamarga D.H.E."/>
        </authorList>
    </citation>
    <scope>NUCLEOTIDE SEQUENCE [LARGE SCALE GENOMIC DNA]</scope>
    <source>
        <strain evidence="1 2">IDN1</strain>
    </source>
</reference>
<name>A0A5S9MDL4_BACIA</name>
<dbReference type="Proteomes" id="UP000464658">
    <property type="component" value="Chromosome"/>
</dbReference>
<proteinExistence type="predicted"/>
<protein>
    <submittedName>
        <fullName evidence="1">Uncharacterized protein</fullName>
    </submittedName>
</protein>
<evidence type="ECO:0000313" key="1">
    <source>
        <dbReference type="EMBL" id="BBP90204.1"/>
    </source>
</evidence>
<evidence type="ECO:0000313" key="2">
    <source>
        <dbReference type="Proteomes" id="UP000464658"/>
    </source>
</evidence>
<accession>A0A5S9MDL4</accession>
<dbReference type="AlphaFoldDB" id="A0A5S9MDL4"/>
<sequence length="52" mass="5979">MKLSRLLAEIKCDVPLSCPIDETKVNINQERAAAMLRYHQIKGIEPMVNRLK</sequence>
<organism evidence="1 2">
    <name type="scientific">Bacillus safensis</name>
    <dbReference type="NCBI Taxonomy" id="561879"/>
    <lineage>
        <taxon>Bacteria</taxon>
        <taxon>Bacillati</taxon>
        <taxon>Bacillota</taxon>
        <taxon>Bacilli</taxon>
        <taxon>Bacillales</taxon>
        <taxon>Bacillaceae</taxon>
        <taxon>Bacillus</taxon>
    </lineage>
</organism>